<evidence type="ECO:0000256" key="1">
    <source>
        <dbReference type="ARBA" id="ARBA00023125"/>
    </source>
</evidence>
<dbReference type="KEGG" id="cbol:CGC65_09865"/>
<dbReference type="InterPro" id="IPR001647">
    <property type="entry name" value="HTH_TetR"/>
</dbReference>
<dbReference type="InterPro" id="IPR009057">
    <property type="entry name" value="Homeodomain-like_sf"/>
</dbReference>
<dbReference type="Gene3D" id="1.10.357.10">
    <property type="entry name" value="Tetracycline Repressor, domain 2"/>
    <property type="match status" value="1"/>
</dbReference>
<dbReference type="Pfam" id="PF00440">
    <property type="entry name" value="TetR_N"/>
    <property type="match status" value="1"/>
</dbReference>
<dbReference type="PROSITE" id="PS50977">
    <property type="entry name" value="HTH_TETR_2"/>
    <property type="match status" value="1"/>
</dbReference>
<dbReference type="GO" id="GO:0003677">
    <property type="term" value="F:DNA binding"/>
    <property type="evidence" value="ECO:0007669"/>
    <property type="project" value="UniProtKB-UniRule"/>
</dbReference>
<evidence type="ECO:0000313" key="2">
    <source>
        <dbReference type="EMBL" id="RGV73999.1"/>
    </source>
</evidence>
<dbReference type="PRINTS" id="PR00455">
    <property type="entry name" value="HTHTETR"/>
</dbReference>
<protein>
    <submittedName>
        <fullName evidence="2">TetR/AcrR family transcriptional regulator</fullName>
    </submittedName>
</protein>
<dbReference type="AlphaFoldDB" id="A0A412Z261"/>
<dbReference type="SUPFAM" id="SSF46689">
    <property type="entry name" value="Homeodomain-like"/>
    <property type="match status" value="1"/>
</dbReference>
<comment type="caution">
    <text evidence="2">The sequence shown here is derived from an EMBL/GenBank/DDBJ whole genome shotgun (WGS) entry which is preliminary data.</text>
</comment>
<organism evidence="2 3">
    <name type="scientific">Enterocloster bolteae</name>
    <dbReference type="NCBI Taxonomy" id="208479"/>
    <lineage>
        <taxon>Bacteria</taxon>
        <taxon>Bacillati</taxon>
        <taxon>Bacillota</taxon>
        <taxon>Clostridia</taxon>
        <taxon>Lachnospirales</taxon>
        <taxon>Lachnospiraceae</taxon>
        <taxon>Enterocloster</taxon>
    </lineage>
</organism>
<accession>A0A412Z261</accession>
<gene>
    <name evidence="2" type="ORF">DWW02_18540</name>
</gene>
<reference evidence="2 3" key="1">
    <citation type="submission" date="2018-08" db="EMBL/GenBank/DDBJ databases">
        <title>A genome reference for cultivated species of the human gut microbiota.</title>
        <authorList>
            <person name="Zou Y."/>
            <person name="Xue W."/>
            <person name="Luo G."/>
        </authorList>
    </citation>
    <scope>NUCLEOTIDE SEQUENCE [LARGE SCALE GENOMIC DNA]</scope>
    <source>
        <strain evidence="2 3">AF14-18</strain>
    </source>
</reference>
<keyword evidence="1" id="KW-0238">DNA-binding</keyword>
<dbReference type="EMBL" id="QRZM01000008">
    <property type="protein sequence ID" value="RGV73999.1"/>
    <property type="molecule type" value="Genomic_DNA"/>
</dbReference>
<proteinExistence type="predicted"/>
<dbReference type="Proteomes" id="UP000284543">
    <property type="component" value="Unassembled WGS sequence"/>
</dbReference>
<dbReference type="RefSeq" id="WP_002569554.1">
    <property type="nucleotide sequence ID" value="NZ_CABKUK010000008.1"/>
</dbReference>
<sequence>MPTERFDKLPELKKNRISDAISEAFMHRGTGDIHITQIARSARVSRGSLYAYFLSKEDMLFFSLCQTQRFIWENNKKILLEYGGDYWKMLETSLRYHFSICRTNRLYRLLYLPIEGNESFSLLSRSLLHGKEYMEYKAWIYRHLMPAYRERFSEDEFGVYQDTCNDILTVSIQEYISGAGKKEDIMACFHNKIIYIRPEVKQQTV</sequence>
<evidence type="ECO:0000313" key="3">
    <source>
        <dbReference type="Proteomes" id="UP000284543"/>
    </source>
</evidence>
<name>A0A412Z261_9FIRM</name>